<evidence type="ECO:0000256" key="6">
    <source>
        <dbReference type="HAMAP-Rule" id="MF_01659"/>
    </source>
</evidence>
<comment type="pathway">
    <text evidence="6">Quinol/quinone metabolism; 1,4-dihydroxy-2-naphthoate biosynthesis; 1,4-dihydroxy-2-naphthoate from chorismate: step 2/7.</text>
</comment>
<dbReference type="Gene3D" id="3.40.50.970">
    <property type="match status" value="2"/>
</dbReference>
<comment type="function">
    <text evidence="6">Catalyzes the thiamine diphosphate-dependent decarboxylation of 2-oxoglutarate and the subsequent addition of the resulting succinic semialdehyde-thiamine pyrophosphate anion to isochorismate to yield 2-succinyl-5-enolpyruvyl-6-hydroxy-3-cyclohexene-1-carboxylate (SEPHCHC).</text>
</comment>
<dbReference type="HAMAP" id="MF_01659">
    <property type="entry name" value="MenD"/>
    <property type="match status" value="1"/>
</dbReference>
<comment type="pathway">
    <text evidence="6">Quinol/quinone metabolism; menaquinone biosynthesis.</text>
</comment>
<dbReference type="EC" id="2.2.1.9" evidence="6"/>
<dbReference type="PIRSF" id="PIRSF004983">
    <property type="entry name" value="MenD"/>
    <property type="match status" value="1"/>
</dbReference>
<evidence type="ECO:0000256" key="4">
    <source>
        <dbReference type="ARBA" id="ARBA00023052"/>
    </source>
</evidence>
<dbReference type="InterPro" id="IPR012001">
    <property type="entry name" value="Thiamin_PyroP_enz_TPP-bd_dom"/>
</dbReference>
<comment type="cofactor">
    <cofactor evidence="6">
        <name>Mg(2+)</name>
        <dbReference type="ChEBI" id="CHEBI:18420"/>
    </cofactor>
    <cofactor evidence="6">
        <name>Mn(2+)</name>
        <dbReference type="ChEBI" id="CHEBI:29035"/>
    </cofactor>
</comment>
<evidence type="ECO:0000259" key="7">
    <source>
        <dbReference type="Pfam" id="PF02775"/>
    </source>
</evidence>
<evidence type="ECO:0000313" key="9">
    <source>
        <dbReference type="EMBL" id="MDK4305955.1"/>
    </source>
</evidence>
<dbReference type="Proteomes" id="UP001224412">
    <property type="component" value="Unassembled WGS sequence"/>
</dbReference>
<comment type="cofactor">
    <cofactor evidence="6">
        <name>thiamine diphosphate</name>
        <dbReference type="ChEBI" id="CHEBI:58937"/>
    </cofactor>
    <text evidence="6">Binds 1 thiamine pyrophosphate per subunit.</text>
</comment>
<organism evidence="9 10">
    <name type="scientific">Corynebacterium pseudodiphtheriticum</name>
    <dbReference type="NCBI Taxonomy" id="37637"/>
    <lineage>
        <taxon>Bacteria</taxon>
        <taxon>Bacillati</taxon>
        <taxon>Actinomycetota</taxon>
        <taxon>Actinomycetes</taxon>
        <taxon>Mycobacteriales</taxon>
        <taxon>Corynebacteriaceae</taxon>
        <taxon>Corynebacterium</taxon>
    </lineage>
</organism>
<feature type="domain" description="Thiamine pyrophosphate enzyme TPP-binding" evidence="7">
    <location>
        <begin position="444"/>
        <end position="564"/>
    </location>
</feature>
<dbReference type="InterPro" id="IPR004433">
    <property type="entry name" value="MenaQ_synth_MenD"/>
</dbReference>
<evidence type="ECO:0000256" key="5">
    <source>
        <dbReference type="ARBA" id="ARBA00023211"/>
    </source>
</evidence>
<accession>A0AAP4F887</accession>
<evidence type="ECO:0000313" key="10">
    <source>
        <dbReference type="Proteomes" id="UP001224412"/>
    </source>
</evidence>
<proteinExistence type="inferred from homology"/>
<dbReference type="SUPFAM" id="SSF52518">
    <property type="entry name" value="Thiamin diphosphate-binding fold (THDP-binding)"/>
    <property type="match status" value="2"/>
</dbReference>
<keyword evidence="6" id="KW-0474">Menaquinone biosynthesis</keyword>
<dbReference type="EMBL" id="JASNVH010000001">
    <property type="protein sequence ID" value="MDK4305955.1"/>
    <property type="molecule type" value="Genomic_DNA"/>
</dbReference>
<comment type="similarity">
    <text evidence="6">Belongs to the TPP enzyme family. MenD subfamily.</text>
</comment>
<dbReference type="PANTHER" id="PTHR42916:SF1">
    <property type="entry name" value="PROTEIN PHYLLO, CHLOROPLASTIC"/>
    <property type="match status" value="1"/>
</dbReference>
<dbReference type="GO" id="GO:0030976">
    <property type="term" value="F:thiamine pyrophosphate binding"/>
    <property type="evidence" value="ECO:0007669"/>
    <property type="project" value="UniProtKB-UniRule"/>
</dbReference>
<dbReference type="InterPro" id="IPR011766">
    <property type="entry name" value="TPP_enzyme_TPP-bd"/>
</dbReference>
<dbReference type="RefSeq" id="WP_284588723.1">
    <property type="nucleotide sequence ID" value="NZ_JASNUC010000001.1"/>
</dbReference>
<feature type="domain" description="Thiamine pyrophosphate enzyme N-terminal TPP-binding" evidence="8">
    <location>
        <begin position="23"/>
        <end position="135"/>
    </location>
</feature>
<keyword evidence="3 6" id="KW-0460">Magnesium</keyword>
<dbReference type="InterPro" id="IPR029061">
    <property type="entry name" value="THDP-binding"/>
</dbReference>
<dbReference type="GO" id="GO:0070204">
    <property type="term" value="F:2-succinyl-5-enolpyruvyl-6-hydroxy-3-cyclohexene-1-carboxylic-acid synthase activity"/>
    <property type="evidence" value="ECO:0007669"/>
    <property type="project" value="UniProtKB-UniRule"/>
</dbReference>
<dbReference type="GO" id="GO:0030145">
    <property type="term" value="F:manganese ion binding"/>
    <property type="evidence" value="ECO:0007669"/>
    <property type="project" value="UniProtKB-UniRule"/>
</dbReference>
<keyword evidence="1 6" id="KW-0808">Transferase</keyword>
<evidence type="ECO:0000256" key="1">
    <source>
        <dbReference type="ARBA" id="ARBA00022679"/>
    </source>
</evidence>
<dbReference type="CDD" id="cd02009">
    <property type="entry name" value="TPP_SHCHC_synthase"/>
    <property type="match status" value="1"/>
</dbReference>
<comment type="subunit">
    <text evidence="6">Homodimer.</text>
</comment>
<name>A0AAP4F887_9CORY</name>
<evidence type="ECO:0000256" key="2">
    <source>
        <dbReference type="ARBA" id="ARBA00022723"/>
    </source>
</evidence>
<dbReference type="NCBIfam" id="TIGR00173">
    <property type="entry name" value="menD"/>
    <property type="match status" value="1"/>
</dbReference>
<reference evidence="9" key="1">
    <citation type="submission" date="2023-05" db="EMBL/GenBank/DDBJ databases">
        <title>Metabolic capabilities are highly conserved among human nasal-associated Corynebacterium species in pangenomic analyses.</title>
        <authorList>
            <person name="Tran T.H."/>
            <person name="Roberts A.Q."/>
            <person name="Escapa I.F."/>
            <person name="Gao W."/>
            <person name="Conlan S."/>
            <person name="Kong H."/>
            <person name="Segre J.A."/>
            <person name="Kelly M.S."/>
            <person name="Lemon K.P."/>
        </authorList>
    </citation>
    <scope>NUCLEOTIDE SEQUENCE</scope>
    <source>
        <strain evidence="9">KPL2773</strain>
    </source>
</reference>
<keyword evidence="2 6" id="KW-0479">Metal-binding</keyword>
<dbReference type="Pfam" id="PF02776">
    <property type="entry name" value="TPP_enzyme_N"/>
    <property type="match status" value="1"/>
</dbReference>
<evidence type="ECO:0000259" key="8">
    <source>
        <dbReference type="Pfam" id="PF02776"/>
    </source>
</evidence>
<comment type="catalytic activity">
    <reaction evidence="6">
        <text>isochorismate + 2-oxoglutarate + H(+) = 5-enolpyruvoyl-6-hydroxy-2-succinyl-cyclohex-3-ene-1-carboxylate + CO2</text>
        <dbReference type="Rhea" id="RHEA:25593"/>
        <dbReference type="ChEBI" id="CHEBI:15378"/>
        <dbReference type="ChEBI" id="CHEBI:16526"/>
        <dbReference type="ChEBI" id="CHEBI:16810"/>
        <dbReference type="ChEBI" id="CHEBI:29780"/>
        <dbReference type="ChEBI" id="CHEBI:58818"/>
        <dbReference type="EC" id="2.2.1.9"/>
    </reaction>
</comment>
<gene>
    <name evidence="6 9" type="primary">menD</name>
    <name evidence="9" type="ORF">QPX42_00035</name>
</gene>
<dbReference type="CDD" id="cd07037">
    <property type="entry name" value="TPP_PYR_MenD"/>
    <property type="match status" value="1"/>
</dbReference>
<dbReference type="GO" id="GO:0009234">
    <property type="term" value="P:menaquinone biosynthetic process"/>
    <property type="evidence" value="ECO:0007669"/>
    <property type="project" value="UniProtKB-UniRule"/>
</dbReference>
<protein>
    <recommendedName>
        <fullName evidence="6">2-succinyl-5-enolpyruvyl-6-hydroxy-3-cyclohexene-1-carboxylate synthase</fullName>
        <shortName evidence="6">SEPHCHC synthase</shortName>
        <ecNumber evidence="6">2.2.1.9</ecNumber>
    </recommendedName>
    <alternativeName>
        <fullName evidence="6">Menaquinone biosynthesis protein MenD</fullName>
    </alternativeName>
</protein>
<dbReference type="AlphaFoldDB" id="A0AAP4F887"/>
<dbReference type="PANTHER" id="PTHR42916">
    <property type="entry name" value="2-SUCCINYL-5-ENOLPYRUVYL-6-HYDROXY-3-CYCLOHEXENE-1-CARBOXYLATE SYNTHASE"/>
    <property type="match status" value="1"/>
</dbReference>
<keyword evidence="4 6" id="KW-0786">Thiamine pyrophosphate</keyword>
<evidence type="ECO:0000256" key="3">
    <source>
        <dbReference type="ARBA" id="ARBA00022842"/>
    </source>
</evidence>
<keyword evidence="5 6" id="KW-0464">Manganese</keyword>
<dbReference type="GO" id="GO:0000287">
    <property type="term" value="F:magnesium ion binding"/>
    <property type="evidence" value="ECO:0007669"/>
    <property type="project" value="UniProtKB-UniRule"/>
</dbReference>
<dbReference type="Pfam" id="PF02775">
    <property type="entry name" value="TPP_enzyme_C"/>
    <property type="match status" value="1"/>
</dbReference>
<comment type="caution">
    <text evidence="9">The sequence shown here is derived from an EMBL/GenBank/DDBJ whole genome shotgun (WGS) entry which is preliminary data.</text>
</comment>
<sequence>MPESPQTESPQTENQVQPAAVQLAQQVAARLAEFATDVVLCPGSRNAPLSLALIAHPGLRVHVRLDERSAAFLALGLARVQQRHVAVVMTSGSAVSNCLPAVVEAAHSHTPLLVLSADRPQRLVGTGASQTIQQQGIFSTFTQTTQINTVDDLPAFSKRLSADRLAHINVAFDVPLVGSELAEPRTDGLADAHFADANLADANLASTHFADAPAIAPVDPAHPARRRLPTWSDHGEVAVDLSKPTLVITGDEAWRVDGLEDVPTIAEPSAPAPYVPVHPGAAAIFAKDDAQVGEYYVRTKPDQIIVVGHPTLHRRVLTLITDPDIEVIVLSRTDDFLSLREGGAQETRGTRVKTNGEPTREWLQVCQAASDLAAGAVREALEDESYGFTGLHVAAAVTDTLAVGDTVFVGPSNPVRDVALTGLPFDGVDTYSPRGAAGIDGNISQAMGVAIAAQSLRADEIRAPRTVALLGDITFLHDVGGLLRGVDQPEPENLTIVVANDDGGGIFESLEVGQPGLRRDFEQAFGTPHGVDIAAICEGYGLPYQRVESPQELLDALAAQTEFPESILVIEAATTRATRRQLHQAIDAVLGG</sequence>